<geneLocation type="plasmid" evidence="1 2">
    <name>pSYMBR3459</name>
</geneLocation>
<protein>
    <submittedName>
        <fullName evidence="1">Uncharacterized protein</fullName>
    </submittedName>
</protein>
<sequence>MRYVRRSFAPCGRIGSPRIPHHTTSDDVLERFAAHAFASRRRERLEGKSVPLKSVGVAALPEAGLEIGGQRCALHGGML</sequence>
<gene>
    <name evidence="1" type="ORF">BUPH_04758</name>
</gene>
<evidence type="ECO:0000313" key="1">
    <source>
        <dbReference type="EMBL" id="AFT90600.1"/>
    </source>
</evidence>
<dbReference type="EMBL" id="CP003865">
    <property type="protein sequence ID" value="AFT90600.1"/>
    <property type="molecule type" value="Genomic_DNA"/>
</dbReference>
<organism evidence="1 2">
    <name type="scientific">Paraburkholderia phenoliruptrix BR3459a</name>
    <dbReference type="NCBI Taxonomy" id="1229205"/>
    <lineage>
        <taxon>Bacteria</taxon>
        <taxon>Pseudomonadati</taxon>
        <taxon>Pseudomonadota</taxon>
        <taxon>Betaproteobacteria</taxon>
        <taxon>Burkholderiales</taxon>
        <taxon>Burkholderiaceae</taxon>
        <taxon>Paraburkholderia</taxon>
    </lineage>
</organism>
<evidence type="ECO:0000313" key="2">
    <source>
        <dbReference type="Proteomes" id="UP000010105"/>
    </source>
</evidence>
<dbReference type="KEGG" id="bpx:BUPH_04758"/>
<dbReference type="eggNOG" id="ENOG5030X3N">
    <property type="taxonomic scope" value="Bacteria"/>
</dbReference>
<dbReference type="HOGENOM" id="CLU_2599289_0_0_4"/>
<keyword evidence="1" id="KW-0614">Plasmid</keyword>
<name>K0E055_9BURK</name>
<dbReference type="PATRIC" id="fig|1229205.11.peg.7396"/>
<dbReference type="Proteomes" id="UP000010105">
    <property type="component" value="Plasmid pSYMBR3459"/>
</dbReference>
<dbReference type="AlphaFoldDB" id="K0E055"/>
<reference evidence="1 2" key="1">
    <citation type="journal article" date="2012" name="J. Bacteriol.">
        <title>Complete Genome Sequence of Burkholderia phenoliruptrix BR3459a (CLA1), a Heat-Tolerant, Nitrogen-Fixing Symbiont of Mimosa flocculosa.</title>
        <authorList>
            <person name="de Oliveira Cunha C."/>
            <person name="Goda Zuleta L.F."/>
            <person name="Paula de Almeida L.G."/>
            <person name="Prioli Ciapina L."/>
            <person name="Lustrino Borges W."/>
            <person name="Pitard R.M."/>
            <person name="Baldani J.I."/>
            <person name="Straliotto R."/>
            <person name="de Faria S.M."/>
            <person name="Hungria M."/>
            <person name="Sousa Cavada B."/>
            <person name="Mercante F.M."/>
            <person name="Ribeiro de Vasconcelos A.T."/>
        </authorList>
    </citation>
    <scope>NUCLEOTIDE SEQUENCE [LARGE SCALE GENOMIC DNA]</scope>
    <source>
        <strain evidence="1 2">BR3459a</strain>
        <plasmid evidence="1 2">pSYMBR3459</plasmid>
    </source>
</reference>
<accession>K0E055</accession>
<proteinExistence type="predicted"/>